<evidence type="ECO:0000256" key="1">
    <source>
        <dbReference type="SAM" id="Phobius"/>
    </source>
</evidence>
<proteinExistence type="predicted"/>
<comment type="caution">
    <text evidence="2">The sequence shown here is derived from an EMBL/GenBank/DDBJ whole genome shotgun (WGS) entry which is preliminary data.</text>
</comment>
<dbReference type="Proteomes" id="UP000499080">
    <property type="component" value="Unassembled WGS sequence"/>
</dbReference>
<dbReference type="EMBL" id="BGPR01001422">
    <property type="protein sequence ID" value="GBM53510.1"/>
    <property type="molecule type" value="Genomic_DNA"/>
</dbReference>
<keyword evidence="1" id="KW-1133">Transmembrane helix</keyword>
<evidence type="ECO:0000313" key="3">
    <source>
        <dbReference type="Proteomes" id="UP000499080"/>
    </source>
</evidence>
<reference evidence="2 3" key="1">
    <citation type="journal article" date="2019" name="Sci. Rep.">
        <title>Orb-weaving spider Araneus ventricosus genome elucidates the spidroin gene catalogue.</title>
        <authorList>
            <person name="Kono N."/>
            <person name="Nakamura H."/>
            <person name="Ohtoshi R."/>
            <person name="Moran D.A.P."/>
            <person name="Shinohara A."/>
            <person name="Yoshida Y."/>
            <person name="Fujiwara M."/>
            <person name="Mori M."/>
            <person name="Tomita M."/>
            <person name="Arakawa K."/>
        </authorList>
    </citation>
    <scope>NUCLEOTIDE SEQUENCE [LARGE SCALE GENOMIC DNA]</scope>
</reference>
<name>A0A4Y2GIS3_ARAVE</name>
<feature type="transmembrane region" description="Helical" evidence="1">
    <location>
        <begin position="43"/>
        <end position="62"/>
    </location>
</feature>
<keyword evidence="1" id="KW-0812">Transmembrane</keyword>
<keyword evidence="1" id="KW-0472">Membrane</keyword>
<evidence type="ECO:0000313" key="2">
    <source>
        <dbReference type="EMBL" id="GBM53510.1"/>
    </source>
</evidence>
<feature type="transmembrane region" description="Helical" evidence="1">
    <location>
        <begin position="68"/>
        <end position="88"/>
    </location>
</feature>
<keyword evidence="3" id="KW-1185">Reference proteome</keyword>
<protein>
    <submittedName>
        <fullName evidence="2">Uncharacterized protein</fullName>
    </submittedName>
</protein>
<dbReference type="AlphaFoldDB" id="A0A4Y2GIS3"/>
<accession>A0A4Y2GIS3</accession>
<organism evidence="2 3">
    <name type="scientific">Araneus ventricosus</name>
    <name type="common">Orbweaver spider</name>
    <name type="synonym">Epeira ventricosa</name>
    <dbReference type="NCBI Taxonomy" id="182803"/>
    <lineage>
        <taxon>Eukaryota</taxon>
        <taxon>Metazoa</taxon>
        <taxon>Ecdysozoa</taxon>
        <taxon>Arthropoda</taxon>
        <taxon>Chelicerata</taxon>
        <taxon>Arachnida</taxon>
        <taxon>Araneae</taxon>
        <taxon>Araneomorphae</taxon>
        <taxon>Entelegynae</taxon>
        <taxon>Araneoidea</taxon>
        <taxon>Araneidae</taxon>
        <taxon>Araneus</taxon>
    </lineage>
</organism>
<gene>
    <name evidence="2" type="ORF">AVEN_261279_1</name>
</gene>
<sequence>MQNGTEIDVSEICIGICVNMEHSAATGMIQGGNKRYRMDWVKWTFPMVTTIARFIWPGFLFVEDLQNYWMGYNAAFISATDLVTRINITAANRRTFSKMFFNSCSASVKGCKTTSIKIEITTTSVKIENCFYL</sequence>